<reference evidence="1" key="1">
    <citation type="submission" date="2021-02" db="EMBL/GenBank/DDBJ databases">
        <authorList>
            <person name="Nowell W R."/>
        </authorList>
    </citation>
    <scope>NUCLEOTIDE SEQUENCE</scope>
</reference>
<evidence type="ECO:0000313" key="2">
    <source>
        <dbReference type="EMBL" id="CAF1315172.1"/>
    </source>
</evidence>
<gene>
    <name evidence="1" type="ORF">BJG266_LOCUS25242</name>
    <name evidence="2" type="ORF">QVE165_LOCUS32015</name>
</gene>
<dbReference type="EMBL" id="CAJNOI010000191">
    <property type="protein sequence ID" value="CAF1171838.1"/>
    <property type="molecule type" value="Genomic_DNA"/>
</dbReference>
<protein>
    <submittedName>
        <fullName evidence="1">Uncharacterized protein</fullName>
    </submittedName>
</protein>
<sequence>MYRASKAEIQIKERHFFRDKPLLTYLENDLRKLGALRQDGEKLHLLLAIAEGEGFQTKTLETTLSNNVLNDLRLFALFMKNHVKKTVVFIIDGIDENEYFFQQNAVDKVSLELFYRSSISQEVVSATSSQNFYLSLFYPKIDGINIEDASVTSGNFPIHTIKWDTKSLIDYADYILQEMNKNASASRCKSLTDFKTLVNYSDRSNAEIINKITTPRAIDFFMKYLITEMNQCADNVHKLFIATADDVDNAVKKSIEHPRQTS</sequence>
<dbReference type="Proteomes" id="UP000663832">
    <property type="component" value="Unassembled WGS sequence"/>
</dbReference>
<evidence type="ECO:0000313" key="4">
    <source>
        <dbReference type="Proteomes" id="UP000663877"/>
    </source>
</evidence>
<evidence type="ECO:0000313" key="3">
    <source>
        <dbReference type="Proteomes" id="UP000663832"/>
    </source>
</evidence>
<evidence type="ECO:0000313" key="1">
    <source>
        <dbReference type="EMBL" id="CAF1171838.1"/>
    </source>
</evidence>
<dbReference type="AlphaFoldDB" id="A0A814U735"/>
<proteinExistence type="predicted"/>
<dbReference type="EMBL" id="CAJNOM010000280">
    <property type="protein sequence ID" value="CAF1315172.1"/>
    <property type="molecule type" value="Genomic_DNA"/>
</dbReference>
<organism evidence="1 4">
    <name type="scientific">Adineta steineri</name>
    <dbReference type="NCBI Taxonomy" id="433720"/>
    <lineage>
        <taxon>Eukaryota</taxon>
        <taxon>Metazoa</taxon>
        <taxon>Spiralia</taxon>
        <taxon>Gnathifera</taxon>
        <taxon>Rotifera</taxon>
        <taxon>Eurotatoria</taxon>
        <taxon>Bdelloidea</taxon>
        <taxon>Adinetida</taxon>
        <taxon>Adinetidae</taxon>
        <taxon>Adineta</taxon>
    </lineage>
</organism>
<keyword evidence="3" id="KW-1185">Reference proteome</keyword>
<accession>A0A814U735</accession>
<name>A0A814U735_9BILA</name>
<dbReference type="Proteomes" id="UP000663877">
    <property type="component" value="Unassembled WGS sequence"/>
</dbReference>
<dbReference type="OrthoDB" id="10044735at2759"/>
<comment type="caution">
    <text evidence="1">The sequence shown here is derived from an EMBL/GenBank/DDBJ whole genome shotgun (WGS) entry which is preliminary data.</text>
</comment>